<reference evidence="1 2" key="2">
    <citation type="journal article" date="2022" name="Mol. Biol. Evol.">
        <title>Comparative Genomics Reveals Insights into the Divergent Evolution of Astigmatic Mites and Household Pest Adaptations.</title>
        <authorList>
            <person name="Xiong Q."/>
            <person name="Wan A.T."/>
            <person name="Liu X."/>
            <person name="Fung C.S."/>
            <person name="Xiao X."/>
            <person name="Malainual N."/>
            <person name="Hou J."/>
            <person name="Wang L."/>
            <person name="Wang M."/>
            <person name="Yang K.Y."/>
            <person name="Cui Y."/>
            <person name="Leung E.L."/>
            <person name="Nong W."/>
            <person name="Shin S.K."/>
            <person name="Au S.W."/>
            <person name="Jeong K.Y."/>
            <person name="Chew F.T."/>
            <person name="Hui J.H."/>
            <person name="Leung T.F."/>
            <person name="Tungtrongchitr A."/>
            <person name="Zhong N."/>
            <person name="Liu Z."/>
            <person name="Tsui S.K."/>
        </authorList>
    </citation>
    <scope>NUCLEOTIDE SEQUENCE [LARGE SCALE GENOMIC DNA]</scope>
    <source>
        <strain evidence="1">Derp</strain>
    </source>
</reference>
<gene>
    <name evidence="1" type="ORF">DERP_005925</name>
</gene>
<proteinExistence type="predicted"/>
<keyword evidence="2" id="KW-1185">Reference proteome</keyword>
<evidence type="ECO:0000313" key="2">
    <source>
        <dbReference type="Proteomes" id="UP000887458"/>
    </source>
</evidence>
<dbReference type="Proteomes" id="UP000887458">
    <property type="component" value="Unassembled WGS sequence"/>
</dbReference>
<protein>
    <submittedName>
        <fullName evidence="1">Uncharacterized protein</fullName>
    </submittedName>
</protein>
<dbReference type="EMBL" id="NJHN03000018">
    <property type="protein sequence ID" value="KAH9425320.1"/>
    <property type="molecule type" value="Genomic_DNA"/>
</dbReference>
<sequence length="68" mass="7988">MNEKFRLIPISIFFSVDFNSSHRFDQQNKNILMELKGNKRTTIILMGNIATSSNQQQQQKELQSDQKE</sequence>
<evidence type="ECO:0000313" key="1">
    <source>
        <dbReference type="EMBL" id="KAH9425320.1"/>
    </source>
</evidence>
<accession>A0ABQ8JSE7</accession>
<comment type="caution">
    <text evidence="1">The sequence shown here is derived from an EMBL/GenBank/DDBJ whole genome shotgun (WGS) entry which is preliminary data.</text>
</comment>
<reference evidence="1 2" key="1">
    <citation type="journal article" date="2018" name="J. Allergy Clin. Immunol.">
        <title>High-quality assembly of Dermatophagoides pteronyssinus genome and transcriptome reveals a wide range of novel allergens.</title>
        <authorList>
            <person name="Liu X.Y."/>
            <person name="Yang K.Y."/>
            <person name="Wang M.Q."/>
            <person name="Kwok J.S."/>
            <person name="Zeng X."/>
            <person name="Yang Z."/>
            <person name="Xiao X.J."/>
            <person name="Lau C.P."/>
            <person name="Li Y."/>
            <person name="Huang Z.M."/>
            <person name="Ba J.G."/>
            <person name="Yim A.K."/>
            <person name="Ouyang C.Y."/>
            <person name="Ngai S.M."/>
            <person name="Chan T.F."/>
            <person name="Leung E.L."/>
            <person name="Liu L."/>
            <person name="Liu Z.G."/>
            <person name="Tsui S.K."/>
        </authorList>
    </citation>
    <scope>NUCLEOTIDE SEQUENCE [LARGE SCALE GENOMIC DNA]</scope>
    <source>
        <strain evidence="1">Derp</strain>
    </source>
</reference>
<organism evidence="1 2">
    <name type="scientific">Dermatophagoides pteronyssinus</name>
    <name type="common">European house dust mite</name>
    <dbReference type="NCBI Taxonomy" id="6956"/>
    <lineage>
        <taxon>Eukaryota</taxon>
        <taxon>Metazoa</taxon>
        <taxon>Ecdysozoa</taxon>
        <taxon>Arthropoda</taxon>
        <taxon>Chelicerata</taxon>
        <taxon>Arachnida</taxon>
        <taxon>Acari</taxon>
        <taxon>Acariformes</taxon>
        <taxon>Sarcoptiformes</taxon>
        <taxon>Astigmata</taxon>
        <taxon>Psoroptidia</taxon>
        <taxon>Analgoidea</taxon>
        <taxon>Pyroglyphidae</taxon>
        <taxon>Dermatophagoidinae</taxon>
        <taxon>Dermatophagoides</taxon>
    </lineage>
</organism>
<name>A0ABQ8JSE7_DERPT</name>